<keyword evidence="1" id="KW-0472">Membrane</keyword>
<dbReference type="AlphaFoldDB" id="V9DTQ1"/>
<proteinExistence type="predicted"/>
<evidence type="ECO:0000313" key="2">
    <source>
        <dbReference type="EMBL" id="ETI30239.1"/>
    </source>
</evidence>
<dbReference type="HOGENOM" id="CLU_2927640_0_0_1"/>
<accession>V9DTQ1</accession>
<organism evidence="2 3">
    <name type="scientific">Phytophthora nicotianae P1569</name>
    <dbReference type="NCBI Taxonomy" id="1317065"/>
    <lineage>
        <taxon>Eukaryota</taxon>
        <taxon>Sar</taxon>
        <taxon>Stramenopiles</taxon>
        <taxon>Oomycota</taxon>
        <taxon>Peronosporomycetes</taxon>
        <taxon>Peronosporales</taxon>
        <taxon>Peronosporaceae</taxon>
        <taxon>Phytophthora</taxon>
    </lineage>
</organism>
<reference evidence="2 3" key="1">
    <citation type="submission" date="2013-11" db="EMBL/GenBank/DDBJ databases">
        <title>The Genome Sequence of Phytophthora parasitica P1569.</title>
        <authorList>
            <consortium name="The Broad Institute Genomics Platform"/>
            <person name="Russ C."/>
            <person name="Tyler B."/>
            <person name="Panabieres F."/>
            <person name="Shan W."/>
            <person name="Tripathy S."/>
            <person name="Grunwald N."/>
            <person name="Machado M."/>
            <person name="Johnson C.S."/>
            <person name="Arredondo F."/>
            <person name="Hong C."/>
            <person name="Coffey M."/>
            <person name="Young S.K."/>
            <person name="Zeng Q."/>
            <person name="Gargeya S."/>
            <person name="Fitzgerald M."/>
            <person name="Abouelleil A."/>
            <person name="Alvarado L."/>
            <person name="Chapman S.B."/>
            <person name="Gainer-Dewar J."/>
            <person name="Goldberg J."/>
            <person name="Griggs A."/>
            <person name="Gujja S."/>
            <person name="Hansen M."/>
            <person name="Howarth C."/>
            <person name="Imamovic A."/>
            <person name="Ireland A."/>
            <person name="Larimer J."/>
            <person name="McCowan C."/>
            <person name="Murphy C."/>
            <person name="Pearson M."/>
            <person name="Poon T.W."/>
            <person name="Priest M."/>
            <person name="Roberts A."/>
            <person name="Saif S."/>
            <person name="Shea T."/>
            <person name="Sykes S."/>
            <person name="Wortman J."/>
            <person name="Nusbaum C."/>
            <person name="Birren B."/>
        </authorList>
    </citation>
    <scope>NUCLEOTIDE SEQUENCE [LARGE SCALE GENOMIC DNA]</scope>
    <source>
        <strain evidence="2 3">P1569</strain>
    </source>
</reference>
<keyword evidence="1" id="KW-1133">Transmembrane helix</keyword>
<name>V9DTQ1_PHYNI</name>
<comment type="caution">
    <text evidence="2">The sequence shown here is derived from an EMBL/GenBank/DDBJ whole genome shotgun (WGS) entry which is preliminary data.</text>
</comment>
<dbReference type="EMBL" id="ANIZ01004286">
    <property type="protein sequence ID" value="ETI30239.1"/>
    <property type="molecule type" value="Genomic_DNA"/>
</dbReference>
<gene>
    <name evidence="2" type="ORF">F443_22640</name>
</gene>
<keyword evidence="3" id="KW-1185">Reference proteome</keyword>
<feature type="transmembrane region" description="Helical" evidence="1">
    <location>
        <begin position="21"/>
        <end position="37"/>
    </location>
</feature>
<dbReference type="Proteomes" id="UP000018721">
    <property type="component" value="Unassembled WGS sequence"/>
</dbReference>
<evidence type="ECO:0000313" key="3">
    <source>
        <dbReference type="Proteomes" id="UP000018721"/>
    </source>
</evidence>
<evidence type="ECO:0000256" key="1">
    <source>
        <dbReference type="SAM" id="Phobius"/>
    </source>
</evidence>
<sequence length="61" mass="7324">MRTMTLSQSMRFFSHEISKKLELVFVPGFTFLANLRYNTAVFYKRTRIEDARFADFVEHPM</sequence>
<protein>
    <submittedName>
        <fullName evidence="2">Uncharacterized protein</fullName>
    </submittedName>
</protein>
<keyword evidence="1" id="KW-0812">Transmembrane</keyword>